<dbReference type="OrthoDB" id="9768555at2"/>
<evidence type="ECO:0000313" key="3">
    <source>
        <dbReference type="Proteomes" id="UP000197208"/>
    </source>
</evidence>
<dbReference type="InterPro" id="IPR011704">
    <property type="entry name" value="ATPase_dyneun-rel_AAA"/>
</dbReference>
<sequence length="363" mass="39254">MTTPDSTVLRQHAEQAYAHELSALAAHDDRPRPPRWNLSPHAVLTYLMGGTLKDGTEITPKYVGERRLMEIAVATLATDRALLLIGVPGTAKSWVSEHLAAAISGTSTLLVQGTAGTSEESVRYGWNYARLLAEGPSEAALVESPIVRAMRTGKIARLEELTRVQSDVQDTLITILSEKTLPIPELNAEVQAVQGFNLIATANNRDKGVNDLSSALKRRFNTVILPVPDSLDDEVSIVTRRVAQLATSLHLPAQPPALEEVRRIVTVFRELRAGATEDGKTKLKSPSGSLSTAEAISVVGHGLSLAAHFGNGHLTAHDVAASLVGAVVKDPVQDAVIWREYLETVAKKRDDWKDFYKACRAVS</sequence>
<dbReference type="InterPro" id="IPR050764">
    <property type="entry name" value="CbbQ/NirQ/NorQ/GpvN"/>
</dbReference>
<dbReference type="GO" id="GO:0005524">
    <property type="term" value="F:ATP binding"/>
    <property type="evidence" value="ECO:0007669"/>
    <property type="project" value="InterPro"/>
</dbReference>
<evidence type="ECO:0000313" key="2">
    <source>
        <dbReference type="EMBL" id="OWL94316.1"/>
    </source>
</evidence>
<accession>A0A246BGG9</accession>
<dbReference type="EMBL" id="NHMK01000025">
    <property type="protein sequence ID" value="OWL94316.1"/>
    <property type="molecule type" value="Genomic_DNA"/>
</dbReference>
<gene>
    <name evidence="2" type="ORF">CBQ26_15770</name>
</gene>
<name>A0A246BGG9_9DEIO</name>
<keyword evidence="3" id="KW-1185">Reference proteome</keyword>
<organism evidence="2 3">
    <name type="scientific">Deinococcus indicus</name>
    <dbReference type="NCBI Taxonomy" id="223556"/>
    <lineage>
        <taxon>Bacteria</taxon>
        <taxon>Thermotogati</taxon>
        <taxon>Deinococcota</taxon>
        <taxon>Deinococci</taxon>
        <taxon>Deinococcales</taxon>
        <taxon>Deinococcaceae</taxon>
        <taxon>Deinococcus</taxon>
    </lineage>
</organism>
<dbReference type="PANTHER" id="PTHR42759">
    <property type="entry name" value="MOXR FAMILY PROTEIN"/>
    <property type="match status" value="1"/>
</dbReference>
<dbReference type="GO" id="GO:0016887">
    <property type="term" value="F:ATP hydrolysis activity"/>
    <property type="evidence" value="ECO:0007669"/>
    <property type="project" value="InterPro"/>
</dbReference>
<dbReference type="Pfam" id="PF07728">
    <property type="entry name" value="AAA_5"/>
    <property type="match status" value="1"/>
</dbReference>
<dbReference type="PANTHER" id="PTHR42759:SF1">
    <property type="entry name" value="MAGNESIUM-CHELATASE SUBUNIT CHLD"/>
    <property type="match status" value="1"/>
</dbReference>
<reference evidence="2 3" key="1">
    <citation type="submission" date="2017-05" db="EMBL/GenBank/DDBJ databases">
        <title>De novo genome assembly of Deniococcus indicus strain DR1.</title>
        <authorList>
            <person name="Chauhan D."/>
            <person name="Yennamalli R.M."/>
            <person name="Priyadarshini R."/>
        </authorList>
    </citation>
    <scope>NUCLEOTIDE SEQUENCE [LARGE SCALE GENOMIC DNA]</scope>
    <source>
        <strain evidence="2 3">DR1</strain>
    </source>
</reference>
<dbReference type="Gene3D" id="3.40.50.300">
    <property type="entry name" value="P-loop containing nucleotide triphosphate hydrolases"/>
    <property type="match status" value="1"/>
</dbReference>
<proteinExistence type="predicted"/>
<dbReference type="SUPFAM" id="SSF52540">
    <property type="entry name" value="P-loop containing nucleoside triphosphate hydrolases"/>
    <property type="match status" value="1"/>
</dbReference>
<dbReference type="AlphaFoldDB" id="A0A246BGG9"/>
<dbReference type="InterPro" id="IPR027417">
    <property type="entry name" value="P-loop_NTPase"/>
</dbReference>
<comment type="caution">
    <text evidence="2">The sequence shown here is derived from an EMBL/GenBank/DDBJ whole genome shotgun (WGS) entry which is preliminary data.</text>
</comment>
<dbReference type="RefSeq" id="WP_088249599.1">
    <property type="nucleotide sequence ID" value="NZ_BNAM01000001.1"/>
</dbReference>
<evidence type="ECO:0000259" key="1">
    <source>
        <dbReference type="Pfam" id="PF07728"/>
    </source>
</evidence>
<dbReference type="Proteomes" id="UP000197208">
    <property type="component" value="Unassembled WGS sequence"/>
</dbReference>
<feature type="domain" description="ATPase dynein-related AAA" evidence="1">
    <location>
        <begin position="82"/>
        <end position="220"/>
    </location>
</feature>
<protein>
    <submittedName>
        <fullName evidence="2">ATPase</fullName>
    </submittedName>
</protein>